<name>A0AAP3SM54_BACT4</name>
<feature type="transmembrane region" description="Helical" evidence="1">
    <location>
        <begin position="143"/>
        <end position="161"/>
    </location>
</feature>
<feature type="transmembrane region" description="Helical" evidence="1">
    <location>
        <begin position="64"/>
        <end position="81"/>
    </location>
</feature>
<evidence type="ECO:0000313" key="2">
    <source>
        <dbReference type="EMBL" id="MDC2239263.1"/>
    </source>
</evidence>
<feature type="transmembrane region" description="Helical" evidence="1">
    <location>
        <begin position="101"/>
        <end position="122"/>
    </location>
</feature>
<organism evidence="2 3">
    <name type="scientific">Bacteroides thetaiotaomicron</name>
    <dbReference type="NCBI Taxonomy" id="818"/>
    <lineage>
        <taxon>Bacteria</taxon>
        <taxon>Pseudomonadati</taxon>
        <taxon>Bacteroidota</taxon>
        <taxon>Bacteroidia</taxon>
        <taxon>Bacteroidales</taxon>
        <taxon>Bacteroidaceae</taxon>
        <taxon>Bacteroides</taxon>
    </lineage>
</organism>
<sequence length="484" mass="55852">MLTYRSKLDLCIIITSIFFIMEVVLMFVHANEAVISFNKHLSCLILLWAYVVARVSGKGFFHPFTLYLVAFTTFIFSRLIMDVMGLYSFDDTYFFSNEVKHKMILVVSFATISLIWGALFSFRRNLKNNITSHFQETSLSLVLRKYGLYLIGITIVPFLILKIKTLIDVATQGYVYAMYLEGGLQDSQGWFDKLLGISDNIFYTGVFLYLATYPKGKMYKWVIFIFFIASIIELGSGRRGPTICNIFVLLAYLGSRGLKLSIKKICLLSLGLVVFLYLSFAFVLTRNDSIADIGSVETESLSFVVENVFWQQGATLCCAIGETIYMEKKLEDKELYIFSPMHDLLFGSVFSDILGIRRYNPSVQDENTLEKSWRLGGKIMYNMDPEGYYEGYGTGSSMVAESYCCGGVFGVMFWPFLFMFMFTYFWDKYKYNPVIFFLLLSGLSQYFFSPRDPMFRFMTSIFYAFIFISLIRLLMKYVPKRSTI</sequence>
<proteinExistence type="predicted"/>
<accession>A0AAP3SM54</accession>
<feature type="transmembrane region" description="Helical" evidence="1">
    <location>
        <begin position="454"/>
        <end position="475"/>
    </location>
</feature>
<dbReference type="Pfam" id="PF14296">
    <property type="entry name" value="O-ag_pol_Wzy"/>
    <property type="match status" value="1"/>
</dbReference>
<dbReference type="RefSeq" id="WP_195601342.1">
    <property type="nucleotide sequence ID" value="NZ_JADNKL010000063.1"/>
</dbReference>
<feature type="transmembrane region" description="Helical" evidence="1">
    <location>
        <begin position="194"/>
        <end position="211"/>
    </location>
</feature>
<keyword evidence="1" id="KW-1133">Transmembrane helix</keyword>
<feature type="transmembrane region" description="Helical" evidence="1">
    <location>
        <begin position="7"/>
        <end position="28"/>
    </location>
</feature>
<protein>
    <submittedName>
        <fullName evidence="2">O-antigen polysaccharide polymerase Wzy</fullName>
    </submittedName>
</protein>
<evidence type="ECO:0000256" key="1">
    <source>
        <dbReference type="SAM" id="Phobius"/>
    </source>
</evidence>
<feature type="transmembrane region" description="Helical" evidence="1">
    <location>
        <begin position="218"/>
        <end position="234"/>
    </location>
</feature>
<feature type="transmembrane region" description="Helical" evidence="1">
    <location>
        <begin position="406"/>
        <end position="426"/>
    </location>
</feature>
<dbReference type="Proteomes" id="UP001217776">
    <property type="component" value="Unassembled WGS sequence"/>
</dbReference>
<dbReference type="EMBL" id="JAQNVG010000086">
    <property type="protein sequence ID" value="MDC2239263.1"/>
    <property type="molecule type" value="Genomic_DNA"/>
</dbReference>
<dbReference type="AlphaFoldDB" id="A0AAP3SM54"/>
<keyword evidence="1" id="KW-0472">Membrane</keyword>
<feature type="transmembrane region" description="Helical" evidence="1">
    <location>
        <begin position="265"/>
        <end position="284"/>
    </location>
</feature>
<gene>
    <name evidence="2" type="primary">wzy</name>
    <name evidence="2" type="ORF">PO127_26305</name>
</gene>
<evidence type="ECO:0000313" key="3">
    <source>
        <dbReference type="Proteomes" id="UP001217776"/>
    </source>
</evidence>
<dbReference type="InterPro" id="IPR029468">
    <property type="entry name" value="O-ag_pol_Wzy"/>
</dbReference>
<keyword evidence="1" id="KW-0812">Transmembrane</keyword>
<feature type="transmembrane region" description="Helical" evidence="1">
    <location>
        <begin position="34"/>
        <end position="52"/>
    </location>
</feature>
<comment type="caution">
    <text evidence="2">The sequence shown here is derived from an EMBL/GenBank/DDBJ whole genome shotgun (WGS) entry which is preliminary data.</text>
</comment>
<reference evidence="2" key="1">
    <citation type="submission" date="2022-10" db="EMBL/GenBank/DDBJ databases">
        <title>Human gut microbiome strain richness.</title>
        <authorList>
            <person name="Chen-Liaw A."/>
        </authorList>
    </citation>
    <scope>NUCLEOTIDE SEQUENCE</scope>
    <source>
        <strain evidence="2">1001283st1_A3_1001283B150304_161114</strain>
    </source>
</reference>